<dbReference type="AlphaFoldDB" id="A0A0S4QSV6"/>
<dbReference type="InterPro" id="IPR013325">
    <property type="entry name" value="RNA_pol_sigma_r2"/>
</dbReference>
<dbReference type="CDD" id="cd06171">
    <property type="entry name" value="Sigma70_r4"/>
    <property type="match status" value="1"/>
</dbReference>
<dbReference type="InterPro" id="IPR039425">
    <property type="entry name" value="RNA_pol_sigma-70-like"/>
</dbReference>
<dbReference type="InterPro" id="IPR036388">
    <property type="entry name" value="WH-like_DNA-bd_sf"/>
</dbReference>
<dbReference type="GO" id="GO:0006352">
    <property type="term" value="P:DNA-templated transcription initiation"/>
    <property type="evidence" value="ECO:0007669"/>
    <property type="project" value="InterPro"/>
</dbReference>
<dbReference type="InterPro" id="IPR014284">
    <property type="entry name" value="RNA_pol_sigma-70_dom"/>
</dbReference>
<dbReference type="InterPro" id="IPR013324">
    <property type="entry name" value="RNA_pol_sigma_r3/r4-like"/>
</dbReference>
<dbReference type="Pfam" id="PF08281">
    <property type="entry name" value="Sigma70_r4_2"/>
    <property type="match status" value="1"/>
</dbReference>
<dbReference type="SUPFAM" id="SSF88946">
    <property type="entry name" value="Sigma2 domain of RNA polymerase sigma factors"/>
    <property type="match status" value="1"/>
</dbReference>
<keyword evidence="5" id="KW-0804">Transcription</keyword>
<dbReference type="NCBIfam" id="TIGR02937">
    <property type="entry name" value="sigma70-ECF"/>
    <property type="match status" value="1"/>
</dbReference>
<feature type="domain" description="RNA polymerase sigma-70 region 2" evidence="7">
    <location>
        <begin position="14"/>
        <end position="77"/>
    </location>
</feature>
<protein>
    <submittedName>
        <fullName evidence="9">RNA polymerase sigma-70 factor, sigma-E family</fullName>
    </submittedName>
</protein>
<dbReference type="SUPFAM" id="SSF88659">
    <property type="entry name" value="Sigma3 and sigma4 domains of RNA polymerase sigma factors"/>
    <property type="match status" value="1"/>
</dbReference>
<evidence type="ECO:0000256" key="3">
    <source>
        <dbReference type="ARBA" id="ARBA00023082"/>
    </source>
</evidence>
<feature type="domain" description="RNA polymerase sigma factor 70 region 4 type 2" evidence="8">
    <location>
        <begin position="107"/>
        <end position="157"/>
    </location>
</feature>
<evidence type="ECO:0000313" key="10">
    <source>
        <dbReference type="Proteomes" id="UP000198802"/>
    </source>
</evidence>
<dbReference type="GO" id="GO:0016987">
    <property type="term" value="F:sigma factor activity"/>
    <property type="evidence" value="ECO:0007669"/>
    <property type="project" value="UniProtKB-KW"/>
</dbReference>
<evidence type="ECO:0000256" key="5">
    <source>
        <dbReference type="ARBA" id="ARBA00023163"/>
    </source>
</evidence>
<dbReference type="Proteomes" id="UP000198802">
    <property type="component" value="Unassembled WGS sequence"/>
</dbReference>
<keyword evidence="3" id="KW-0731">Sigma factor</keyword>
<keyword evidence="10" id="KW-1185">Reference proteome</keyword>
<proteinExistence type="inferred from homology"/>
<evidence type="ECO:0000256" key="1">
    <source>
        <dbReference type="ARBA" id="ARBA00010641"/>
    </source>
</evidence>
<feature type="region of interest" description="Disordered" evidence="6">
    <location>
        <begin position="179"/>
        <end position="224"/>
    </location>
</feature>
<evidence type="ECO:0000259" key="8">
    <source>
        <dbReference type="Pfam" id="PF08281"/>
    </source>
</evidence>
<keyword evidence="4" id="KW-0238">DNA-binding</keyword>
<dbReference type="RefSeq" id="WP_091280197.1">
    <property type="nucleotide sequence ID" value="NZ_FAOZ01000015.1"/>
</dbReference>
<dbReference type="PANTHER" id="PTHR43133:SF50">
    <property type="entry name" value="ECF RNA POLYMERASE SIGMA FACTOR SIGM"/>
    <property type="match status" value="1"/>
</dbReference>
<accession>A0A0S4QSV6</accession>
<organism evidence="9 10">
    <name type="scientific">Parafrankia irregularis</name>
    <dbReference type="NCBI Taxonomy" id="795642"/>
    <lineage>
        <taxon>Bacteria</taxon>
        <taxon>Bacillati</taxon>
        <taxon>Actinomycetota</taxon>
        <taxon>Actinomycetes</taxon>
        <taxon>Frankiales</taxon>
        <taxon>Frankiaceae</taxon>
        <taxon>Parafrankia</taxon>
    </lineage>
</organism>
<sequence length="224" mass="23772">MDEELQAEFRAYFTARLPELLRLAYLLTGDPAEAEDLAQTALARTLVAWRRVRESDSPDAYVRRILVNANRRRFRRRVPESPMAAVPEQEARSSAAELAAVEDRAGLARALAVLPARQRAVVVLRYCEDLPEARVAEILGCSTGTVKTHASRGLARLRADPSLAAAAASWVPAASGASGAVAGSAESNGRGWVETSPADGGGADRAQLSSLEVGQPDEVRGGAA</sequence>
<evidence type="ECO:0000313" key="9">
    <source>
        <dbReference type="EMBL" id="CUU57928.1"/>
    </source>
</evidence>
<dbReference type="PANTHER" id="PTHR43133">
    <property type="entry name" value="RNA POLYMERASE ECF-TYPE SIGMA FACTO"/>
    <property type="match status" value="1"/>
</dbReference>
<dbReference type="Pfam" id="PF04542">
    <property type="entry name" value="Sigma70_r2"/>
    <property type="match status" value="1"/>
</dbReference>
<evidence type="ECO:0000256" key="4">
    <source>
        <dbReference type="ARBA" id="ARBA00023125"/>
    </source>
</evidence>
<gene>
    <name evidence="9" type="ORF">Ga0074812_115130</name>
</gene>
<keyword evidence="2" id="KW-0805">Transcription regulation</keyword>
<dbReference type="GO" id="GO:0003677">
    <property type="term" value="F:DNA binding"/>
    <property type="evidence" value="ECO:0007669"/>
    <property type="project" value="UniProtKB-KW"/>
</dbReference>
<reference evidence="10" key="1">
    <citation type="submission" date="2015-11" db="EMBL/GenBank/DDBJ databases">
        <authorList>
            <person name="Varghese N."/>
        </authorList>
    </citation>
    <scope>NUCLEOTIDE SEQUENCE [LARGE SCALE GENOMIC DNA]</scope>
    <source>
        <strain evidence="10">DSM 45899</strain>
    </source>
</reference>
<dbReference type="NCBIfam" id="TIGR02983">
    <property type="entry name" value="SigE-fam_strep"/>
    <property type="match status" value="1"/>
</dbReference>
<dbReference type="Gene3D" id="1.10.10.10">
    <property type="entry name" value="Winged helix-like DNA-binding domain superfamily/Winged helix DNA-binding domain"/>
    <property type="match status" value="1"/>
</dbReference>
<dbReference type="InterPro" id="IPR014325">
    <property type="entry name" value="RNA_pol_sigma-E_actinobac"/>
</dbReference>
<dbReference type="InterPro" id="IPR007627">
    <property type="entry name" value="RNA_pol_sigma70_r2"/>
</dbReference>
<name>A0A0S4QSV6_9ACTN</name>
<evidence type="ECO:0000259" key="7">
    <source>
        <dbReference type="Pfam" id="PF04542"/>
    </source>
</evidence>
<evidence type="ECO:0000256" key="6">
    <source>
        <dbReference type="SAM" id="MobiDB-lite"/>
    </source>
</evidence>
<evidence type="ECO:0000256" key="2">
    <source>
        <dbReference type="ARBA" id="ARBA00023015"/>
    </source>
</evidence>
<comment type="similarity">
    <text evidence="1">Belongs to the sigma-70 factor family. ECF subfamily.</text>
</comment>
<dbReference type="InterPro" id="IPR013249">
    <property type="entry name" value="RNA_pol_sigma70_r4_t2"/>
</dbReference>
<dbReference type="EMBL" id="FAOZ01000015">
    <property type="protein sequence ID" value="CUU57928.1"/>
    <property type="molecule type" value="Genomic_DNA"/>
</dbReference>
<dbReference type="Gene3D" id="1.10.1740.10">
    <property type="match status" value="1"/>
</dbReference>